<feature type="signal peptide" evidence="1">
    <location>
        <begin position="1"/>
        <end position="18"/>
    </location>
</feature>
<evidence type="ECO:0000313" key="2">
    <source>
        <dbReference type="EMBL" id="OJA18880.1"/>
    </source>
</evidence>
<gene>
    <name evidence="2" type="ORF">AZE42_06294</name>
</gene>
<sequence>MQAGLLVLLDRPLAAISATSLPQNDERRPSTRRCSRRVLGQTLLDLQRLSPPQVAEFSSLCTGTVVRRV</sequence>
<evidence type="ECO:0000313" key="3">
    <source>
        <dbReference type="Proteomes" id="UP000183567"/>
    </source>
</evidence>
<dbReference type="Proteomes" id="UP000183567">
    <property type="component" value="Unassembled WGS sequence"/>
</dbReference>
<keyword evidence="3" id="KW-1185">Reference proteome</keyword>
<evidence type="ECO:0000256" key="1">
    <source>
        <dbReference type="SAM" id="SignalP"/>
    </source>
</evidence>
<comment type="caution">
    <text evidence="2">The sequence shown here is derived from an EMBL/GenBank/DDBJ whole genome shotgun (WGS) entry which is preliminary data.</text>
</comment>
<protein>
    <submittedName>
        <fullName evidence="2">Uncharacterized protein</fullName>
    </submittedName>
</protein>
<accession>A0A1J8QZG7</accession>
<dbReference type="AlphaFoldDB" id="A0A1J8QZG7"/>
<name>A0A1J8QZG7_9AGAM</name>
<feature type="chain" id="PRO_5012905003" evidence="1">
    <location>
        <begin position="19"/>
        <end position="69"/>
    </location>
</feature>
<proteinExistence type="predicted"/>
<keyword evidence="1" id="KW-0732">Signal</keyword>
<organism evidence="2 3">
    <name type="scientific">Rhizopogon vesiculosus</name>
    <dbReference type="NCBI Taxonomy" id="180088"/>
    <lineage>
        <taxon>Eukaryota</taxon>
        <taxon>Fungi</taxon>
        <taxon>Dikarya</taxon>
        <taxon>Basidiomycota</taxon>
        <taxon>Agaricomycotina</taxon>
        <taxon>Agaricomycetes</taxon>
        <taxon>Agaricomycetidae</taxon>
        <taxon>Boletales</taxon>
        <taxon>Suillineae</taxon>
        <taxon>Rhizopogonaceae</taxon>
        <taxon>Rhizopogon</taxon>
    </lineage>
</organism>
<dbReference type="EMBL" id="LVVM01001293">
    <property type="protein sequence ID" value="OJA18880.1"/>
    <property type="molecule type" value="Genomic_DNA"/>
</dbReference>
<reference evidence="2 3" key="1">
    <citation type="submission" date="2016-03" db="EMBL/GenBank/DDBJ databases">
        <title>Comparative genomics of the ectomycorrhizal sister species Rhizopogon vinicolor and Rhizopogon vesiculosus (Basidiomycota: Boletales) reveals a divergence of the mating type B locus.</title>
        <authorList>
            <person name="Mujic A.B."/>
            <person name="Kuo A."/>
            <person name="Tritt A."/>
            <person name="Lipzen A."/>
            <person name="Chen C."/>
            <person name="Johnson J."/>
            <person name="Sharma A."/>
            <person name="Barry K."/>
            <person name="Grigoriev I.V."/>
            <person name="Spatafora J.W."/>
        </authorList>
    </citation>
    <scope>NUCLEOTIDE SEQUENCE [LARGE SCALE GENOMIC DNA]</scope>
    <source>
        <strain evidence="2 3">AM-OR11-056</strain>
    </source>
</reference>